<organism evidence="1 2">
    <name type="scientific">Puccinia striiformis f. sp. tritici</name>
    <dbReference type="NCBI Taxonomy" id="168172"/>
    <lineage>
        <taxon>Eukaryota</taxon>
        <taxon>Fungi</taxon>
        <taxon>Dikarya</taxon>
        <taxon>Basidiomycota</taxon>
        <taxon>Pucciniomycotina</taxon>
        <taxon>Pucciniomycetes</taxon>
        <taxon>Pucciniales</taxon>
        <taxon>Pucciniaceae</taxon>
        <taxon>Puccinia</taxon>
    </lineage>
</organism>
<dbReference type="EMBL" id="CM045866">
    <property type="protein sequence ID" value="KAI7961209.1"/>
    <property type="molecule type" value="Genomic_DNA"/>
</dbReference>
<reference evidence="1 2" key="3">
    <citation type="journal article" date="2022" name="Microbiol. Spectr.">
        <title>Folding features and dynamics of 3D genome architecture in plant fungal pathogens.</title>
        <authorList>
            <person name="Xia C."/>
        </authorList>
    </citation>
    <scope>NUCLEOTIDE SEQUENCE [LARGE SCALE GENOMIC DNA]</scope>
    <source>
        <strain evidence="1 2">93-210</strain>
    </source>
</reference>
<sequence>MKSFTLLGICVLFSIQSQAVYSAFECTDPSKPTMKLGFCGRKLYPDDPQNHFGAEYISFLAIEQSNGDFTCRGVTTGAHPVEGRWCCNFDPDPPWLIEPLKCFPSTTANYFLTPMA</sequence>
<reference evidence="2" key="1">
    <citation type="journal article" date="2018" name="BMC Genomics">
        <title>Genomic insights into host adaptation between the wheat stripe rust pathogen (Puccinia striiformis f. sp. tritici) and the barley stripe rust pathogen (Puccinia striiformis f. sp. hordei).</title>
        <authorList>
            <person name="Xia C."/>
            <person name="Wang M."/>
            <person name="Yin C."/>
            <person name="Cornejo O.E."/>
            <person name="Hulbert S.H."/>
            <person name="Chen X."/>
        </authorList>
    </citation>
    <scope>NUCLEOTIDE SEQUENCE [LARGE SCALE GENOMIC DNA]</scope>
    <source>
        <strain evidence="2">93-210</strain>
    </source>
</reference>
<evidence type="ECO:0000313" key="2">
    <source>
        <dbReference type="Proteomes" id="UP001060170"/>
    </source>
</evidence>
<reference evidence="2" key="2">
    <citation type="journal article" date="2018" name="Mol. Plant Microbe Interact.">
        <title>Genome sequence resources for the wheat stripe rust pathogen (Puccinia striiformis f. sp. tritici) and the barley stripe rust pathogen (Puccinia striiformis f. sp. hordei).</title>
        <authorList>
            <person name="Xia C."/>
            <person name="Wang M."/>
            <person name="Yin C."/>
            <person name="Cornejo O.E."/>
            <person name="Hulbert S.H."/>
            <person name="Chen X."/>
        </authorList>
    </citation>
    <scope>NUCLEOTIDE SEQUENCE [LARGE SCALE GENOMIC DNA]</scope>
    <source>
        <strain evidence="2">93-210</strain>
    </source>
</reference>
<evidence type="ECO:0000313" key="1">
    <source>
        <dbReference type="EMBL" id="KAI7961209.1"/>
    </source>
</evidence>
<dbReference type="Proteomes" id="UP001060170">
    <property type="component" value="Chromosome 2"/>
</dbReference>
<gene>
    <name evidence="1" type="ORF">MJO28_001698</name>
</gene>
<keyword evidence="2" id="KW-1185">Reference proteome</keyword>
<name>A0ACC0EVY6_9BASI</name>
<comment type="caution">
    <text evidence="1">The sequence shown here is derived from an EMBL/GenBank/DDBJ whole genome shotgun (WGS) entry which is preliminary data.</text>
</comment>
<proteinExistence type="predicted"/>
<protein>
    <submittedName>
        <fullName evidence="1">Uncharacterized protein</fullName>
    </submittedName>
</protein>
<accession>A0ACC0EVY6</accession>